<protein>
    <submittedName>
        <fullName evidence="1">Uncharacterized protein</fullName>
    </submittedName>
</protein>
<evidence type="ECO:0000313" key="2">
    <source>
        <dbReference type="Proteomes" id="UP000823388"/>
    </source>
</evidence>
<comment type="caution">
    <text evidence="1">The sequence shown here is derived from an EMBL/GenBank/DDBJ whole genome shotgun (WGS) entry which is preliminary data.</text>
</comment>
<dbReference type="AlphaFoldDB" id="A0A8T0MBE3"/>
<accession>A0A8T0MBE3</accession>
<evidence type="ECO:0000313" key="1">
    <source>
        <dbReference type="EMBL" id="KAG2534250.1"/>
    </source>
</evidence>
<sequence>MRSFKFAFQDERKWQICQYCCVLPAAAAALAQPPWPGTVAGPRVRVVAPADMRAASGERGLGLVRSLGCQRLSVGVAIGTHHFGRGGGAARQLLMGAWAPTPAALLQLSPHSEVKASGIPSLVELANVVFSW</sequence>
<reference evidence="1 2" key="1">
    <citation type="submission" date="2020-05" db="EMBL/GenBank/DDBJ databases">
        <title>WGS assembly of Panicum virgatum.</title>
        <authorList>
            <person name="Lovell J.T."/>
            <person name="Jenkins J."/>
            <person name="Shu S."/>
            <person name="Juenger T.E."/>
            <person name="Schmutz J."/>
        </authorList>
    </citation>
    <scope>NUCLEOTIDE SEQUENCE [LARGE SCALE GENOMIC DNA]</scope>
    <source>
        <strain evidence="2">cv. AP13</strain>
    </source>
</reference>
<name>A0A8T0MBE3_PANVG</name>
<keyword evidence="2" id="KW-1185">Reference proteome</keyword>
<organism evidence="1 2">
    <name type="scientific">Panicum virgatum</name>
    <name type="common">Blackwell switchgrass</name>
    <dbReference type="NCBI Taxonomy" id="38727"/>
    <lineage>
        <taxon>Eukaryota</taxon>
        <taxon>Viridiplantae</taxon>
        <taxon>Streptophyta</taxon>
        <taxon>Embryophyta</taxon>
        <taxon>Tracheophyta</taxon>
        <taxon>Spermatophyta</taxon>
        <taxon>Magnoliopsida</taxon>
        <taxon>Liliopsida</taxon>
        <taxon>Poales</taxon>
        <taxon>Poaceae</taxon>
        <taxon>PACMAD clade</taxon>
        <taxon>Panicoideae</taxon>
        <taxon>Panicodae</taxon>
        <taxon>Paniceae</taxon>
        <taxon>Panicinae</taxon>
        <taxon>Panicum</taxon>
        <taxon>Panicum sect. Hiantes</taxon>
    </lineage>
</organism>
<dbReference type="Proteomes" id="UP000823388">
    <property type="component" value="Chromosome 9N"/>
</dbReference>
<dbReference type="EMBL" id="CM029054">
    <property type="protein sequence ID" value="KAG2534250.1"/>
    <property type="molecule type" value="Genomic_DNA"/>
</dbReference>
<proteinExistence type="predicted"/>
<gene>
    <name evidence="1" type="ORF">PVAP13_9NG037719</name>
</gene>